<evidence type="ECO:0000256" key="11">
    <source>
        <dbReference type="ARBA" id="ARBA00047899"/>
    </source>
</evidence>
<keyword evidence="4" id="KW-0808">Transferase</keyword>
<keyword evidence="15" id="KW-1185">Reference proteome</keyword>
<keyword evidence="6" id="KW-0547">Nucleotide-binding</keyword>
<keyword evidence="7" id="KW-0418">Kinase</keyword>
<keyword evidence="5" id="KW-0812">Transmembrane</keyword>
<dbReference type="AlphaFoldDB" id="A0A6A3ATE5"/>
<dbReference type="InterPro" id="IPR002156">
    <property type="entry name" value="RNaseH_domain"/>
</dbReference>
<dbReference type="GO" id="GO:0016020">
    <property type="term" value="C:membrane"/>
    <property type="evidence" value="ECO:0007669"/>
    <property type="project" value="UniProtKB-SubCell"/>
</dbReference>
<sequence>MMTVSKIARDAVGLLRGMAVSASSCGEVEIVEVVSGLRFAIENQWTNVIFESDSVMVGNKIRDRSLDVFTTRFQLQEARNLFDCNASFVIQFFLYVDEGSLGAFWKLDFGSGSDCSYQYRLHWVKNRCTFCLPALKGAKGSSWIHYIIPGSPEADMMRASVRFRKKTRRANDILPVLQAVAEVIKKTSVDQVSANNGGMTAINDKFTDTDLEKVQFNVNNEDNSGQSDYGRPGPEVHMVEWLKMMVQLRRSEEVVDPNLETRPQTSALKRALLTALRCVDPDADIRPKMSQVVRMLESEGHPLPRELRDGKHATYAGYRGILFGIDCGS</sequence>
<accession>A0A6A3ATE5</accession>
<dbReference type="GO" id="GO:0005524">
    <property type="term" value="F:ATP binding"/>
    <property type="evidence" value="ECO:0007669"/>
    <property type="project" value="UniProtKB-KW"/>
</dbReference>
<dbReference type="EC" id="2.7.11.1" evidence="2"/>
<feature type="domain" description="RNase H type-1" evidence="13">
    <location>
        <begin position="22"/>
        <end position="92"/>
    </location>
</feature>
<evidence type="ECO:0000259" key="13">
    <source>
        <dbReference type="Pfam" id="PF13456"/>
    </source>
</evidence>
<evidence type="ECO:0000256" key="3">
    <source>
        <dbReference type="ARBA" id="ARBA00022553"/>
    </source>
</evidence>
<organism evidence="14 15">
    <name type="scientific">Hibiscus syriacus</name>
    <name type="common">Rose of Sharon</name>
    <dbReference type="NCBI Taxonomy" id="106335"/>
    <lineage>
        <taxon>Eukaryota</taxon>
        <taxon>Viridiplantae</taxon>
        <taxon>Streptophyta</taxon>
        <taxon>Embryophyta</taxon>
        <taxon>Tracheophyta</taxon>
        <taxon>Spermatophyta</taxon>
        <taxon>Magnoliopsida</taxon>
        <taxon>eudicotyledons</taxon>
        <taxon>Gunneridae</taxon>
        <taxon>Pentapetalae</taxon>
        <taxon>rosids</taxon>
        <taxon>malvids</taxon>
        <taxon>Malvales</taxon>
        <taxon>Malvaceae</taxon>
        <taxon>Malvoideae</taxon>
        <taxon>Hibiscus</taxon>
    </lineage>
</organism>
<dbReference type="InterPro" id="IPR052232">
    <property type="entry name" value="RLK_Ser/Thr-Kinase"/>
</dbReference>
<dbReference type="Gene3D" id="1.10.510.10">
    <property type="entry name" value="Transferase(Phosphotransferase) domain 1"/>
    <property type="match status" value="1"/>
</dbReference>
<reference evidence="14" key="1">
    <citation type="submission" date="2019-09" db="EMBL/GenBank/DDBJ databases">
        <title>Draft genome information of white flower Hibiscus syriacus.</title>
        <authorList>
            <person name="Kim Y.-M."/>
        </authorList>
    </citation>
    <scope>NUCLEOTIDE SEQUENCE [LARGE SCALE GENOMIC DNA]</scope>
    <source>
        <strain evidence="14">YM2019G1</strain>
    </source>
</reference>
<evidence type="ECO:0000256" key="12">
    <source>
        <dbReference type="ARBA" id="ARBA00048679"/>
    </source>
</evidence>
<comment type="caution">
    <text evidence="14">The sequence shown here is derived from an EMBL/GenBank/DDBJ whole genome shotgun (WGS) entry which is preliminary data.</text>
</comment>
<dbReference type="PANTHER" id="PTHR47984">
    <property type="entry name" value="OS01G0323000 PROTEIN"/>
    <property type="match status" value="1"/>
</dbReference>
<keyword evidence="10" id="KW-0472">Membrane</keyword>
<evidence type="ECO:0000256" key="4">
    <source>
        <dbReference type="ARBA" id="ARBA00022679"/>
    </source>
</evidence>
<evidence type="ECO:0000256" key="9">
    <source>
        <dbReference type="ARBA" id="ARBA00022989"/>
    </source>
</evidence>
<dbReference type="EMBL" id="VEPZ02000972">
    <property type="protein sequence ID" value="KAE8706172.1"/>
    <property type="molecule type" value="Genomic_DNA"/>
</dbReference>
<keyword evidence="3" id="KW-0597">Phosphoprotein</keyword>
<evidence type="ECO:0000256" key="5">
    <source>
        <dbReference type="ARBA" id="ARBA00022692"/>
    </source>
</evidence>
<dbReference type="GO" id="GO:0004523">
    <property type="term" value="F:RNA-DNA hybrid ribonuclease activity"/>
    <property type="evidence" value="ECO:0007669"/>
    <property type="project" value="InterPro"/>
</dbReference>
<evidence type="ECO:0000256" key="7">
    <source>
        <dbReference type="ARBA" id="ARBA00022777"/>
    </source>
</evidence>
<dbReference type="GO" id="GO:0004674">
    <property type="term" value="F:protein serine/threonine kinase activity"/>
    <property type="evidence" value="ECO:0007669"/>
    <property type="project" value="UniProtKB-EC"/>
</dbReference>
<dbReference type="Proteomes" id="UP000436088">
    <property type="component" value="Unassembled WGS sequence"/>
</dbReference>
<gene>
    <name evidence="14" type="ORF">F3Y22_tig00110403pilonHSYRG00138</name>
</gene>
<evidence type="ECO:0000256" key="2">
    <source>
        <dbReference type="ARBA" id="ARBA00012513"/>
    </source>
</evidence>
<proteinExistence type="predicted"/>
<dbReference type="Pfam" id="PF13456">
    <property type="entry name" value="RVT_3"/>
    <property type="match status" value="1"/>
</dbReference>
<evidence type="ECO:0000256" key="1">
    <source>
        <dbReference type="ARBA" id="ARBA00004167"/>
    </source>
</evidence>
<evidence type="ECO:0000256" key="8">
    <source>
        <dbReference type="ARBA" id="ARBA00022840"/>
    </source>
</evidence>
<evidence type="ECO:0000313" key="14">
    <source>
        <dbReference type="EMBL" id="KAE8706172.1"/>
    </source>
</evidence>
<evidence type="ECO:0000256" key="6">
    <source>
        <dbReference type="ARBA" id="ARBA00022741"/>
    </source>
</evidence>
<name>A0A6A3ATE5_HIBSY</name>
<dbReference type="GO" id="GO:0003676">
    <property type="term" value="F:nucleic acid binding"/>
    <property type="evidence" value="ECO:0007669"/>
    <property type="project" value="InterPro"/>
</dbReference>
<protein>
    <recommendedName>
        <fullName evidence="2">non-specific serine/threonine protein kinase</fullName>
        <ecNumber evidence="2">2.7.11.1</ecNumber>
    </recommendedName>
</protein>
<comment type="catalytic activity">
    <reaction evidence="12">
        <text>L-seryl-[protein] + ATP = O-phospho-L-seryl-[protein] + ADP + H(+)</text>
        <dbReference type="Rhea" id="RHEA:17989"/>
        <dbReference type="Rhea" id="RHEA-COMP:9863"/>
        <dbReference type="Rhea" id="RHEA-COMP:11604"/>
        <dbReference type="ChEBI" id="CHEBI:15378"/>
        <dbReference type="ChEBI" id="CHEBI:29999"/>
        <dbReference type="ChEBI" id="CHEBI:30616"/>
        <dbReference type="ChEBI" id="CHEBI:83421"/>
        <dbReference type="ChEBI" id="CHEBI:456216"/>
        <dbReference type="EC" id="2.7.11.1"/>
    </reaction>
</comment>
<comment type="catalytic activity">
    <reaction evidence="11">
        <text>L-threonyl-[protein] + ATP = O-phospho-L-threonyl-[protein] + ADP + H(+)</text>
        <dbReference type="Rhea" id="RHEA:46608"/>
        <dbReference type="Rhea" id="RHEA-COMP:11060"/>
        <dbReference type="Rhea" id="RHEA-COMP:11605"/>
        <dbReference type="ChEBI" id="CHEBI:15378"/>
        <dbReference type="ChEBI" id="CHEBI:30013"/>
        <dbReference type="ChEBI" id="CHEBI:30616"/>
        <dbReference type="ChEBI" id="CHEBI:61977"/>
        <dbReference type="ChEBI" id="CHEBI:456216"/>
        <dbReference type="EC" id="2.7.11.1"/>
    </reaction>
</comment>
<keyword evidence="9" id="KW-1133">Transmembrane helix</keyword>
<keyword evidence="8" id="KW-0067">ATP-binding</keyword>
<evidence type="ECO:0000256" key="10">
    <source>
        <dbReference type="ARBA" id="ARBA00023136"/>
    </source>
</evidence>
<comment type="subcellular location">
    <subcellularLocation>
        <location evidence="1">Membrane</location>
        <topology evidence="1">Single-pass membrane protein</topology>
    </subcellularLocation>
</comment>
<dbReference type="PANTHER" id="PTHR47984:SF13">
    <property type="entry name" value="PROTEIN KINASE DOMAIN-CONTAINING PROTEIN"/>
    <property type="match status" value="1"/>
</dbReference>
<evidence type="ECO:0000313" key="15">
    <source>
        <dbReference type="Proteomes" id="UP000436088"/>
    </source>
</evidence>